<evidence type="ECO:0000313" key="2">
    <source>
        <dbReference type="Proteomes" id="UP000295075"/>
    </source>
</evidence>
<evidence type="ECO:0000313" key="1">
    <source>
        <dbReference type="EMBL" id="TDC24990.1"/>
    </source>
</evidence>
<name>A0A4R4PRN3_9ACTN</name>
<gene>
    <name evidence="1" type="ORF">E1261_25000</name>
</gene>
<dbReference type="Proteomes" id="UP000295075">
    <property type="component" value="Unassembled WGS sequence"/>
</dbReference>
<dbReference type="EMBL" id="SMKA01000130">
    <property type="protein sequence ID" value="TDC24990.1"/>
    <property type="molecule type" value="Genomic_DNA"/>
</dbReference>
<keyword evidence="1" id="KW-0808">Transferase</keyword>
<dbReference type="InterPro" id="IPR014942">
    <property type="entry name" value="AbiEii"/>
</dbReference>
<dbReference type="RefSeq" id="WP_132410507.1">
    <property type="nucleotide sequence ID" value="NZ_SMKA01000130.1"/>
</dbReference>
<sequence length="299" mass="32920">MVNPTRDTTAGQVYNDLRNSARRAKRSTDEVMVEYVLERFLYRLATSPDGGRHFVLKGGLLLAQFGARRMTRDIDILGRAFIGDDSEITRRISTIATIEIDDGVTFDAANLKTVPIREDGRYHGLRLVMPASIARARLKLQLDVSLGDPVTPEPQLIEYQQLLTADTFSILGYPLATVIAEKLSTAIELGDLNTRDRDYGDLYRLLSTNALGADEVSSALAATAAHRGIVLRPLSSVIADLPRLRQSSYTAWVRRQGATATDYPPDFADALTLITAFADPLVSGSTQNKTWNPDHAAWT</sequence>
<protein>
    <submittedName>
        <fullName evidence="1">Nucleotidyl transferase AbiEii/AbiGii toxin family protein</fullName>
    </submittedName>
</protein>
<dbReference type="GO" id="GO:0016740">
    <property type="term" value="F:transferase activity"/>
    <property type="evidence" value="ECO:0007669"/>
    <property type="project" value="UniProtKB-KW"/>
</dbReference>
<dbReference type="AlphaFoldDB" id="A0A4R4PRN3"/>
<dbReference type="Pfam" id="PF08843">
    <property type="entry name" value="AbiEii"/>
    <property type="match status" value="1"/>
</dbReference>
<keyword evidence="2" id="KW-1185">Reference proteome</keyword>
<comment type="caution">
    <text evidence="1">The sequence shown here is derived from an EMBL/GenBank/DDBJ whole genome shotgun (WGS) entry which is preliminary data.</text>
</comment>
<dbReference type="OrthoDB" id="9808443at2"/>
<proteinExistence type="predicted"/>
<organism evidence="1 2">
    <name type="scientific">Kribbella albertanoniae</name>
    <dbReference type="NCBI Taxonomy" id="1266829"/>
    <lineage>
        <taxon>Bacteria</taxon>
        <taxon>Bacillati</taxon>
        <taxon>Actinomycetota</taxon>
        <taxon>Actinomycetes</taxon>
        <taxon>Propionibacteriales</taxon>
        <taxon>Kribbellaceae</taxon>
        <taxon>Kribbella</taxon>
    </lineage>
</organism>
<reference evidence="1 2" key="1">
    <citation type="submission" date="2019-03" db="EMBL/GenBank/DDBJ databases">
        <title>Draft genome sequences of novel Actinobacteria.</title>
        <authorList>
            <person name="Sahin N."/>
            <person name="Ay H."/>
            <person name="Saygin H."/>
        </authorList>
    </citation>
    <scope>NUCLEOTIDE SEQUENCE [LARGE SCALE GENOMIC DNA]</scope>
    <source>
        <strain evidence="1 2">JCM 30547</strain>
    </source>
</reference>
<accession>A0A4R4PRN3</accession>